<evidence type="ECO:0000259" key="3">
    <source>
        <dbReference type="PROSITE" id="PS50923"/>
    </source>
</evidence>
<name>A0A9D4KIG5_DREPO</name>
<dbReference type="InterPro" id="IPR035976">
    <property type="entry name" value="Sushi/SCR/CCP_sf"/>
</dbReference>
<feature type="disulfide bond" evidence="2">
    <location>
        <begin position="33"/>
        <end position="60"/>
    </location>
</feature>
<dbReference type="SMART" id="SM00032">
    <property type="entry name" value="CCP"/>
    <property type="match status" value="1"/>
</dbReference>
<evidence type="ECO:0000313" key="4">
    <source>
        <dbReference type="EMBL" id="KAH3840533.1"/>
    </source>
</evidence>
<dbReference type="InterPro" id="IPR000436">
    <property type="entry name" value="Sushi_SCR_CCP_dom"/>
</dbReference>
<dbReference type="Pfam" id="PF00084">
    <property type="entry name" value="Sushi"/>
    <property type="match status" value="1"/>
</dbReference>
<dbReference type="SUPFAM" id="SSF57535">
    <property type="entry name" value="Complement control module/SCR domain"/>
    <property type="match status" value="1"/>
</dbReference>
<evidence type="ECO:0000313" key="5">
    <source>
        <dbReference type="Proteomes" id="UP000828390"/>
    </source>
</evidence>
<dbReference type="AlphaFoldDB" id="A0A9D4KIG5"/>
<dbReference type="CDD" id="cd00033">
    <property type="entry name" value="CCP"/>
    <property type="match status" value="1"/>
</dbReference>
<comment type="caution">
    <text evidence="4">The sequence shown here is derived from an EMBL/GenBank/DDBJ whole genome shotgun (WGS) entry which is preliminary data.</text>
</comment>
<reference evidence="4" key="1">
    <citation type="journal article" date="2019" name="bioRxiv">
        <title>The Genome of the Zebra Mussel, Dreissena polymorpha: A Resource for Invasive Species Research.</title>
        <authorList>
            <person name="McCartney M.A."/>
            <person name="Auch B."/>
            <person name="Kono T."/>
            <person name="Mallez S."/>
            <person name="Zhang Y."/>
            <person name="Obille A."/>
            <person name="Becker A."/>
            <person name="Abrahante J.E."/>
            <person name="Garbe J."/>
            <person name="Badalamenti J.P."/>
            <person name="Herman A."/>
            <person name="Mangelson H."/>
            <person name="Liachko I."/>
            <person name="Sullivan S."/>
            <person name="Sone E.D."/>
            <person name="Koren S."/>
            <person name="Silverstein K.A.T."/>
            <person name="Beckman K.B."/>
            <person name="Gohl D.M."/>
        </authorList>
    </citation>
    <scope>NUCLEOTIDE SEQUENCE</scope>
    <source>
        <strain evidence="4">Duluth1</strain>
        <tissue evidence="4">Whole animal</tissue>
    </source>
</reference>
<reference evidence="4" key="2">
    <citation type="submission" date="2020-11" db="EMBL/GenBank/DDBJ databases">
        <authorList>
            <person name="McCartney M.A."/>
            <person name="Auch B."/>
            <person name="Kono T."/>
            <person name="Mallez S."/>
            <person name="Becker A."/>
            <person name="Gohl D.M."/>
            <person name="Silverstein K.A.T."/>
            <person name="Koren S."/>
            <person name="Bechman K.B."/>
            <person name="Herman A."/>
            <person name="Abrahante J.E."/>
            <person name="Garbe J."/>
        </authorList>
    </citation>
    <scope>NUCLEOTIDE SEQUENCE</scope>
    <source>
        <strain evidence="4">Duluth1</strain>
        <tissue evidence="4">Whole animal</tissue>
    </source>
</reference>
<dbReference type="Gene3D" id="2.10.70.10">
    <property type="entry name" value="Complement Module, domain 1"/>
    <property type="match status" value="1"/>
</dbReference>
<evidence type="ECO:0000256" key="2">
    <source>
        <dbReference type="PROSITE-ProRule" id="PRU00302"/>
    </source>
</evidence>
<keyword evidence="2" id="KW-0768">Sushi</keyword>
<sequence>MVLTVPCAPVTTVTSSSSSLLASGLVTSVQYTCTSGYQLIGAPTLLCRSDGTWNDSAPSCGMHEFS</sequence>
<feature type="domain" description="Sushi" evidence="3">
    <location>
        <begin position="5"/>
        <end position="62"/>
    </location>
</feature>
<protein>
    <recommendedName>
        <fullName evidence="3">Sushi domain-containing protein</fullName>
    </recommendedName>
</protein>
<comment type="caution">
    <text evidence="2">Lacks conserved residue(s) required for the propagation of feature annotation.</text>
</comment>
<dbReference type="EMBL" id="JAIWYP010000004">
    <property type="protein sequence ID" value="KAH3840533.1"/>
    <property type="molecule type" value="Genomic_DNA"/>
</dbReference>
<evidence type="ECO:0000256" key="1">
    <source>
        <dbReference type="ARBA" id="ARBA00023157"/>
    </source>
</evidence>
<accession>A0A9D4KIG5</accession>
<dbReference type="Proteomes" id="UP000828390">
    <property type="component" value="Unassembled WGS sequence"/>
</dbReference>
<proteinExistence type="predicted"/>
<organism evidence="4 5">
    <name type="scientific">Dreissena polymorpha</name>
    <name type="common">Zebra mussel</name>
    <name type="synonym">Mytilus polymorpha</name>
    <dbReference type="NCBI Taxonomy" id="45954"/>
    <lineage>
        <taxon>Eukaryota</taxon>
        <taxon>Metazoa</taxon>
        <taxon>Spiralia</taxon>
        <taxon>Lophotrochozoa</taxon>
        <taxon>Mollusca</taxon>
        <taxon>Bivalvia</taxon>
        <taxon>Autobranchia</taxon>
        <taxon>Heteroconchia</taxon>
        <taxon>Euheterodonta</taxon>
        <taxon>Imparidentia</taxon>
        <taxon>Neoheterodontei</taxon>
        <taxon>Myida</taxon>
        <taxon>Dreissenoidea</taxon>
        <taxon>Dreissenidae</taxon>
        <taxon>Dreissena</taxon>
    </lineage>
</organism>
<gene>
    <name evidence="4" type="ORF">DPMN_113983</name>
</gene>
<dbReference type="PROSITE" id="PS50923">
    <property type="entry name" value="SUSHI"/>
    <property type="match status" value="1"/>
</dbReference>
<keyword evidence="5" id="KW-1185">Reference proteome</keyword>
<keyword evidence="1 2" id="KW-1015">Disulfide bond</keyword>